<evidence type="ECO:0000256" key="12">
    <source>
        <dbReference type="ARBA" id="ARBA00023163"/>
    </source>
</evidence>
<evidence type="ECO:0000259" key="16">
    <source>
        <dbReference type="PROSITE" id="PS51437"/>
    </source>
</evidence>
<dbReference type="SUPFAM" id="SSF81296">
    <property type="entry name" value="E set domains"/>
    <property type="match status" value="1"/>
</dbReference>
<dbReference type="GO" id="GO:0005634">
    <property type="term" value="C:nucleus"/>
    <property type="evidence" value="ECO:0007669"/>
    <property type="project" value="UniProtKB-SubCell"/>
</dbReference>
<evidence type="ECO:0000256" key="2">
    <source>
        <dbReference type="ARBA" id="ARBA00004413"/>
    </source>
</evidence>
<dbReference type="HOGENOM" id="CLU_005708_1_0_1"/>
<dbReference type="EMBL" id="CM001219">
    <property type="protein sequence ID" value="KEH35249.1"/>
    <property type="molecule type" value="Genomic_DNA"/>
</dbReference>
<dbReference type="SMART" id="SM00015">
    <property type="entry name" value="IQ"/>
    <property type="match status" value="3"/>
</dbReference>
<dbReference type="Pfam" id="PF01833">
    <property type="entry name" value="TIG"/>
    <property type="match status" value="1"/>
</dbReference>
<keyword evidence="7" id="KW-0805">Transcription regulation</keyword>
<name>A0A072UZL9_MEDTR</name>
<evidence type="ECO:0000256" key="5">
    <source>
        <dbReference type="ARBA" id="ARBA00022837"/>
    </source>
</evidence>
<dbReference type="SMART" id="SM01076">
    <property type="entry name" value="CG-1"/>
    <property type="match status" value="1"/>
</dbReference>
<dbReference type="Pfam" id="PF12796">
    <property type="entry name" value="Ank_2"/>
    <property type="match status" value="1"/>
</dbReference>
<dbReference type="Gene3D" id="2.60.40.10">
    <property type="entry name" value="Immunoglobulins"/>
    <property type="match status" value="1"/>
</dbReference>
<dbReference type="PROSITE" id="PS50096">
    <property type="entry name" value="IQ"/>
    <property type="match status" value="3"/>
</dbReference>
<evidence type="ECO:0000256" key="7">
    <source>
        <dbReference type="ARBA" id="ARBA00023015"/>
    </source>
</evidence>
<feature type="compositionally biased region" description="Polar residues" evidence="15">
    <location>
        <begin position="152"/>
        <end position="170"/>
    </location>
</feature>
<reference evidence="17 19" key="1">
    <citation type="journal article" date="2011" name="Nature">
        <title>The Medicago genome provides insight into the evolution of rhizobial symbioses.</title>
        <authorList>
            <person name="Young N.D."/>
            <person name="Debelle F."/>
            <person name="Oldroyd G.E."/>
            <person name="Geurts R."/>
            <person name="Cannon S.B."/>
            <person name="Udvardi M.K."/>
            <person name="Benedito V.A."/>
            <person name="Mayer K.F."/>
            <person name="Gouzy J."/>
            <person name="Schoof H."/>
            <person name="Van de Peer Y."/>
            <person name="Proost S."/>
            <person name="Cook D.R."/>
            <person name="Meyers B.C."/>
            <person name="Spannagl M."/>
            <person name="Cheung F."/>
            <person name="De Mita S."/>
            <person name="Krishnakumar V."/>
            <person name="Gundlach H."/>
            <person name="Zhou S."/>
            <person name="Mudge J."/>
            <person name="Bharti A.K."/>
            <person name="Murray J.D."/>
            <person name="Naoumkina M.A."/>
            <person name="Rosen B."/>
            <person name="Silverstein K.A."/>
            <person name="Tang H."/>
            <person name="Rombauts S."/>
            <person name="Zhao P.X."/>
            <person name="Zhou P."/>
            <person name="Barbe V."/>
            <person name="Bardou P."/>
            <person name="Bechner M."/>
            <person name="Bellec A."/>
            <person name="Berger A."/>
            <person name="Berges H."/>
            <person name="Bidwell S."/>
            <person name="Bisseling T."/>
            <person name="Choisne N."/>
            <person name="Couloux A."/>
            <person name="Denny R."/>
            <person name="Deshpande S."/>
            <person name="Dai X."/>
            <person name="Doyle J.J."/>
            <person name="Dudez A.M."/>
            <person name="Farmer A.D."/>
            <person name="Fouteau S."/>
            <person name="Franken C."/>
            <person name="Gibelin C."/>
            <person name="Gish J."/>
            <person name="Goldstein S."/>
            <person name="Gonzalez A.J."/>
            <person name="Green P.J."/>
            <person name="Hallab A."/>
            <person name="Hartog M."/>
            <person name="Hua A."/>
            <person name="Humphray S.J."/>
            <person name="Jeong D.H."/>
            <person name="Jing Y."/>
            <person name="Jocker A."/>
            <person name="Kenton S.M."/>
            <person name="Kim D.J."/>
            <person name="Klee K."/>
            <person name="Lai H."/>
            <person name="Lang C."/>
            <person name="Lin S."/>
            <person name="Macmil S.L."/>
            <person name="Magdelenat G."/>
            <person name="Matthews L."/>
            <person name="McCorrison J."/>
            <person name="Monaghan E.L."/>
            <person name="Mun J.H."/>
            <person name="Najar F.Z."/>
            <person name="Nicholson C."/>
            <person name="Noirot C."/>
            <person name="O'Bleness M."/>
            <person name="Paule C.R."/>
            <person name="Poulain J."/>
            <person name="Prion F."/>
            <person name="Qin B."/>
            <person name="Qu C."/>
            <person name="Retzel E.F."/>
            <person name="Riddle C."/>
            <person name="Sallet E."/>
            <person name="Samain S."/>
            <person name="Samson N."/>
            <person name="Sanders I."/>
            <person name="Saurat O."/>
            <person name="Scarpelli C."/>
            <person name="Schiex T."/>
            <person name="Segurens B."/>
            <person name="Severin A.J."/>
            <person name="Sherrier D.J."/>
            <person name="Shi R."/>
            <person name="Sims S."/>
            <person name="Singer S.R."/>
            <person name="Sinharoy S."/>
            <person name="Sterck L."/>
            <person name="Viollet A."/>
            <person name="Wang B.B."/>
            <person name="Wang K."/>
            <person name="Wang M."/>
            <person name="Wang X."/>
            <person name="Warfsmann J."/>
            <person name="Weissenbach J."/>
            <person name="White D.D."/>
            <person name="White J.D."/>
            <person name="Wiley G.B."/>
            <person name="Wincker P."/>
            <person name="Xing Y."/>
            <person name="Yang L."/>
            <person name="Yao Z."/>
            <person name="Ying F."/>
            <person name="Zhai J."/>
            <person name="Zhou L."/>
            <person name="Zuber A."/>
            <person name="Denarie J."/>
            <person name="Dixon R.A."/>
            <person name="May G.D."/>
            <person name="Schwartz D.C."/>
            <person name="Rogers J."/>
            <person name="Quetier F."/>
            <person name="Town C.D."/>
            <person name="Roe B.A."/>
        </authorList>
    </citation>
    <scope>NUCLEOTIDE SEQUENCE [LARGE SCALE GENOMIC DNA]</scope>
    <source>
        <strain evidence="17">A17</strain>
        <strain evidence="18 19">cv. Jemalong A17</strain>
    </source>
</reference>
<dbReference type="PANTHER" id="PTHR23335:SF21">
    <property type="entry name" value="CALMODULIN-BINDING PROTEIN"/>
    <property type="match status" value="1"/>
</dbReference>
<accession>A0A072UZL9</accession>
<reference evidence="17 19" key="2">
    <citation type="journal article" date="2014" name="BMC Genomics">
        <title>An improved genome release (version Mt4.0) for the model legume Medicago truncatula.</title>
        <authorList>
            <person name="Tang H."/>
            <person name="Krishnakumar V."/>
            <person name="Bidwell S."/>
            <person name="Rosen B."/>
            <person name="Chan A."/>
            <person name="Zhou S."/>
            <person name="Gentzbittel L."/>
            <person name="Childs K.L."/>
            <person name="Yandell M."/>
            <person name="Gundlach H."/>
            <person name="Mayer K.F."/>
            <person name="Schwartz D.C."/>
            <person name="Town C.D."/>
        </authorList>
    </citation>
    <scope>GENOME REANNOTATION</scope>
    <source>
        <strain evidence="17">A17</strain>
        <strain evidence="18 19">cv. Jemalong A17</strain>
    </source>
</reference>
<dbReference type="PROSITE" id="PS50088">
    <property type="entry name" value="ANK_REPEAT"/>
    <property type="match status" value="1"/>
</dbReference>
<evidence type="ECO:0000256" key="6">
    <source>
        <dbReference type="ARBA" id="ARBA00022860"/>
    </source>
</evidence>
<dbReference type="Pfam" id="PF03859">
    <property type="entry name" value="CG-1"/>
    <property type="match status" value="1"/>
</dbReference>
<evidence type="ECO:0000313" key="19">
    <source>
        <dbReference type="Proteomes" id="UP000002051"/>
    </source>
</evidence>
<dbReference type="PROSITE" id="PS50297">
    <property type="entry name" value="ANK_REP_REGION"/>
    <property type="match status" value="1"/>
</dbReference>
<keyword evidence="4" id="KW-0677">Repeat</keyword>
<keyword evidence="5" id="KW-0106">Calcium</keyword>
<dbReference type="PROSITE" id="PS51437">
    <property type="entry name" value="CG_1"/>
    <property type="match status" value="1"/>
</dbReference>
<evidence type="ECO:0000256" key="8">
    <source>
        <dbReference type="ARBA" id="ARBA00023016"/>
    </source>
</evidence>
<dbReference type="InterPro" id="IPR013783">
    <property type="entry name" value="Ig-like_fold"/>
</dbReference>
<evidence type="ECO:0000313" key="17">
    <source>
        <dbReference type="EMBL" id="KEH35249.1"/>
    </source>
</evidence>
<evidence type="ECO:0000256" key="1">
    <source>
        <dbReference type="ARBA" id="ARBA00004123"/>
    </source>
</evidence>
<dbReference type="SUPFAM" id="SSF52540">
    <property type="entry name" value="P-loop containing nucleoside triphosphate hydrolases"/>
    <property type="match status" value="1"/>
</dbReference>
<keyword evidence="12" id="KW-0804">Transcription</keyword>
<keyword evidence="8" id="KW-0346">Stress response</keyword>
<feature type="domain" description="CG-1" evidence="16">
    <location>
        <begin position="9"/>
        <end position="135"/>
    </location>
</feature>
<evidence type="ECO:0000256" key="4">
    <source>
        <dbReference type="ARBA" id="ARBA00022737"/>
    </source>
</evidence>
<keyword evidence="10" id="KW-0238">DNA-binding</keyword>
<dbReference type="GO" id="GO:0005516">
    <property type="term" value="F:calmodulin binding"/>
    <property type="evidence" value="ECO:0007669"/>
    <property type="project" value="UniProtKB-KW"/>
</dbReference>
<proteinExistence type="inferred from homology"/>
<dbReference type="AlphaFoldDB" id="A0A072UZL9"/>
<dbReference type="CDD" id="cd00102">
    <property type="entry name" value="IPT"/>
    <property type="match status" value="1"/>
</dbReference>
<dbReference type="InterPro" id="IPR027417">
    <property type="entry name" value="P-loop_NTPase"/>
</dbReference>
<dbReference type="InterPro" id="IPR036770">
    <property type="entry name" value="Ankyrin_rpt-contain_sf"/>
</dbReference>
<keyword evidence="6" id="KW-0112">Calmodulin-binding</keyword>
<dbReference type="EnsemblPlants" id="KEH35249">
    <property type="protein sequence ID" value="KEH35249"/>
    <property type="gene ID" value="MTR_3g085050"/>
</dbReference>
<protein>
    <submittedName>
        <fullName evidence="17">Calmodulin-binding protein</fullName>
    </submittedName>
</protein>
<evidence type="ECO:0000256" key="15">
    <source>
        <dbReference type="SAM" id="MobiDB-lite"/>
    </source>
</evidence>
<dbReference type="InterPro" id="IPR002110">
    <property type="entry name" value="Ankyrin_rpt"/>
</dbReference>
<keyword evidence="11" id="KW-0010">Activator</keyword>
<evidence type="ECO:0000256" key="3">
    <source>
        <dbReference type="ARBA" id="ARBA00008267"/>
    </source>
</evidence>
<dbReference type="GO" id="GO:0006355">
    <property type="term" value="P:regulation of DNA-templated transcription"/>
    <property type="evidence" value="ECO:0007669"/>
    <property type="project" value="UniProtKB-ARBA"/>
</dbReference>
<keyword evidence="13" id="KW-0539">Nucleus</keyword>
<evidence type="ECO:0000256" key="9">
    <source>
        <dbReference type="ARBA" id="ARBA00023043"/>
    </source>
</evidence>
<feature type="compositionally biased region" description="Polar residues" evidence="15">
    <location>
        <begin position="131"/>
        <end position="141"/>
    </location>
</feature>
<dbReference type="Proteomes" id="UP000002051">
    <property type="component" value="Chromosome 3"/>
</dbReference>
<sequence>MLPGLQYNINDLFQEAKKRWLKPIEVLYILQNHDTCKFTDFPLNQPRGGSVYLFNKRVMRFFRKDGHNWRKKKDGRTVSEAHERLKVGNVEALNCYYAHGEENRSFQRRSYWMLNPEYEHVVLVHYRETNEGTSNSGPVTQSSPFSQSRSSYTTPNPETTSTVGDSCEPNQNFSSPGFLEVTSDIVIMNNGTDHVEKTNAQALRQLEEQLSLNDDSFTEIPPFYSEHEIPVAFAEPDDHKQPYDGYNGTKDCSGNRYRELLDHDFPGGHEKTLSWTEMLESSKSSFVNKLPEQHAYKEFENETPLSSFGREMIANQETSYRIHPNSNNDENSWFLLPQDTGGVQFSPYSSIETQGTNSDYYETLFDQSQIQEPRDAYSSLTVGQKQKFTITAVSPEYCYANEATKVIIVGSFLCLPSDSTWACMFGDVEVPTEIIQDGVICCEAPSHLLGKVALCITSGNKEPCSEIKEFEFRNKTNSCIHCNVLETEVAHSPEELLLLVRFAEMLLSASTIKDDSSESGGQFSTEQKADDDSWSHIIDALLVGNVTSSGTINCLLQELLKDKLRHWLSCRSNERDEDAGCSLSKKEQGIIHIVSGLGFEWALNPILSCGMNVNFRDINGWTALHWAARFGREKMVTSLIAAGASAGAVTDPSSQDPNGKTAASIAASNGHKGLAGYLAEVDLTSHLSSLTLEKCEVPKDSSELEAELTVSSVSKKNLEASDDEDSLKNTLGAVRNAAQAAARIQAAFRAHSFRKQMEREAASTTCLNGYVTGLGGIGGYVRSSRDYHSAALSIQKKYRGWKVRKEYLAFRQKVVTIQAHVRGYQTRRQYKLMIWAVGILDKVVLRWRRKRVGLRSSPQEIDSKEETDDEDFLKVFRQEKVHAAIQKALARVISMVSSVPARHQYNRMLGMRRRAEV</sequence>
<dbReference type="FunFam" id="1.20.5.190:FF:000003">
    <property type="entry name" value="Calmodulin-binding transcription activator 2"/>
    <property type="match status" value="1"/>
</dbReference>
<feature type="repeat" description="ANK" evidence="14">
    <location>
        <begin position="619"/>
        <end position="651"/>
    </location>
</feature>
<evidence type="ECO:0000256" key="10">
    <source>
        <dbReference type="ARBA" id="ARBA00023125"/>
    </source>
</evidence>
<dbReference type="GO" id="GO:0003677">
    <property type="term" value="F:DNA binding"/>
    <property type="evidence" value="ECO:0007669"/>
    <property type="project" value="UniProtKB-KW"/>
</dbReference>
<dbReference type="InterPro" id="IPR005559">
    <property type="entry name" value="CG-1_dom"/>
</dbReference>
<comment type="similarity">
    <text evidence="3">Belongs to the CAMTA family.</text>
</comment>
<evidence type="ECO:0000256" key="13">
    <source>
        <dbReference type="ARBA" id="ARBA00023242"/>
    </source>
</evidence>
<evidence type="ECO:0000313" key="18">
    <source>
        <dbReference type="EnsemblPlants" id="KEH35249"/>
    </source>
</evidence>
<dbReference type="Pfam" id="PF00612">
    <property type="entry name" value="IQ"/>
    <property type="match status" value="2"/>
</dbReference>
<feature type="compositionally biased region" description="Low complexity" evidence="15">
    <location>
        <begin position="142"/>
        <end position="151"/>
    </location>
</feature>
<dbReference type="InterPro" id="IPR002909">
    <property type="entry name" value="IPT_dom"/>
</dbReference>
<feature type="region of interest" description="Disordered" evidence="15">
    <location>
        <begin position="130"/>
        <end position="170"/>
    </location>
</feature>
<evidence type="ECO:0000256" key="14">
    <source>
        <dbReference type="PROSITE-ProRule" id="PRU00023"/>
    </source>
</evidence>
<dbReference type="FunFam" id="1.25.40.20:FF:000411">
    <property type="entry name" value="Calmodulin-binding transcription activator 4 isoform A"/>
    <property type="match status" value="1"/>
</dbReference>
<dbReference type="Gene3D" id="1.20.5.190">
    <property type="match status" value="1"/>
</dbReference>
<evidence type="ECO:0000256" key="11">
    <source>
        <dbReference type="ARBA" id="ARBA00023159"/>
    </source>
</evidence>
<dbReference type="OrthoDB" id="407555at2759"/>
<dbReference type="Gene3D" id="1.25.40.20">
    <property type="entry name" value="Ankyrin repeat-containing domain"/>
    <property type="match status" value="1"/>
</dbReference>
<organism evidence="17 19">
    <name type="scientific">Medicago truncatula</name>
    <name type="common">Barrel medic</name>
    <name type="synonym">Medicago tribuloides</name>
    <dbReference type="NCBI Taxonomy" id="3880"/>
    <lineage>
        <taxon>Eukaryota</taxon>
        <taxon>Viridiplantae</taxon>
        <taxon>Streptophyta</taxon>
        <taxon>Embryophyta</taxon>
        <taxon>Tracheophyta</taxon>
        <taxon>Spermatophyta</taxon>
        <taxon>Magnoliopsida</taxon>
        <taxon>eudicotyledons</taxon>
        <taxon>Gunneridae</taxon>
        <taxon>Pentapetalae</taxon>
        <taxon>rosids</taxon>
        <taxon>fabids</taxon>
        <taxon>Fabales</taxon>
        <taxon>Fabaceae</taxon>
        <taxon>Papilionoideae</taxon>
        <taxon>50 kb inversion clade</taxon>
        <taxon>NPAAA clade</taxon>
        <taxon>Hologalegina</taxon>
        <taxon>IRL clade</taxon>
        <taxon>Trifolieae</taxon>
        <taxon>Medicago</taxon>
    </lineage>
</organism>
<comment type="subcellular location">
    <subcellularLocation>
        <location evidence="2">Cell membrane</location>
        <topology evidence="2">Peripheral membrane protein</topology>
        <orientation evidence="2">Cytoplasmic side</orientation>
    </subcellularLocation>
    <subcellularLocation>
        <location evidence="1">Nucleus</location>
    </subcellularLocation>
</comment>
<dbReference type="ExpressionAtlas" id="A0A072UZL9">
    <property type="expression patterns" value="differential"/>
</dbReference>
<keyword evidence="9 14" id="KW-0040">ANK repeat</keyword>
<reference evidence="18" key="3">
    <citation type="submission" date="2015-04" db="UniProtKB">
        <authorList>
            <consortium name="EnsemblPlants"/>
        </authorList>
    </citation>
    <scope>IDENTIFICATION</scope>
    <source>
        <strain evidence="18">cv. Jemalong A17</strain>
    </source>
</reference>
<dbReference type="GO" id="GO:0005886">
    <property type="term" value="C:plasma membrane"/>
    <property type="evidence" value="ECO:0007669"/>
    <property type="project" value="UniProtKB-SubCell"/>
</dbReference>
<dbReference type="PANTHER" id="PTHR23335">
    <property type="entry name" value="CALMODULIN-BINDING TRANSCRIPTION ACTIVATOR CAMTA"/>
    <property type="match status" value="1"/>
</dbReference>
<dbReference type="SMART" id="SM00248">
    <property type="entry name" value="ANK"/>
    <property type="match status" value="2"/>
</dbReference>
<dbReference type="SUPFAM" id="SSF48403">
    <property type="entry name" value="Ankyrin repeat"/>
    <property type="match status" value="1"/>
</dbReference>
<dbReference type="InterPro" id="IPR000048">
    <property type="entry name" value="IQ_motif_EF-hand-BS"/>
</dbReference>
<dbReference type="InterPro" id="IPR014756">
    <property type="entry name" value="Ig_E-set"/>
</dbReference>
<gene>
    <name evidence="18" type="primary">11443052</name>
    <name evidence="17" type="ordered locus">MTR_3g085050</name>
</gene>
<keyword evidence="19" id="KW-1185">Reference proteome</keyword>